<evidence type="ECO:0000313" key="3">
    <source>
        <dbReference type="EMBL" id="TDD80455.1"/>
    </source>
</evidence>
<dbReference type="Pfam" id="PF01557">
    <property type="entry name" value="FAA_hydrolase"/>
    <property type="match status" value="1"/>
</dbReference>
<dbReference type="InterPro" id="IPR036663">
    <property type="entry name" value="Fumarylacetoacetase_C_sf"/>
</dbReference>
<reference evidence="3 4" key="1">
    <citation type="submission" date="2019-03" db="EMBL/GenBank/DDBJ databases">
        <title>Draft genome sequences of novel Actinobacteria.</title>
        <authorList>
            <person name="Sahin N."/>
            <person name="Ay H."/>
            <person name="Saygin H."/>
        </authorList>
    </citation>
    <scope>NUCLEOTIDE SEQUENCE [LARGE SCALE GENOMIC DNA]</scope>
    <source>
        <strain evidence="3 4">DSM 45941</strain>
    </source>
</reference>
<dbReference type="GO" id="GO:0008684">
    <property type="term" value="F:2-oxopent-4-enoate hydratase activity"/>
    <property type="evidence" value="ECO:0007669"/>
    <property type="project" value="TreeGrafter"/>
</dbReference>
<keyword evidence="1" id="KW-0456">Lyase</keyword>
<keyword evidence="4" id="KW-1185">Reference proteome</keyword>
<accession>A0A4R5B5B1</accession>
<dbReference type="RefSeq" id="WP_132199112.1">
    <property type="nucleotide sequence ID" value="NZ_SMKY01000092.1"/>
</dbReference>
<sequence length="261" mass="27662">MADRTIETAVAELLRRERDREDGGKVTERWPDLDLGTAYRIQDAVLDRKVRDGETVVGVKLGLTSRAKQRRMGVDVPLTGWLTDAMTMAPGELAPVGRLIHPRAEPEIAFIMGERLSGPGVTAERAMRAVASVHAAFEVIDSRFRDFDFTLPDVVADNASSSRFVISARAVPPDGLDLAAEECRLDVDGRTVDTATGAAVLGHPANALALAANELAGRGKAIEPGWIVLTGGLTDAHPLRAGGTLCAEFASLGALSLTGTT</sequence>
<dbReference type="AlphaFoldDB" id="A0A4R5B5B1"/>
<dbReference type="GO" id="GO:0005737">
    <property type="term" value="C:cytoplasm"/>
    <property type="evidence" value="ECO:0007669"/>
    <property type="project" value="TreeGrafter"/>
</dbReference>
<dbReference type="EMBL" id="SMKY01000092">
    <property type="protein sequence ID" value="TDD80455.1"/>
    <property type="molecule type" value="Genomic_DNA"/>
</dbReference>
<dbReference type="Proteomes" id="UP000295578">
    <property type="component" value="Unassembled WGS sequence"/>
</dbReference>
<name>A0A4R5B5B1_9ACTN</name>
<dbReference type="SUPFAM" id="SSF56529">
    <property type="entry name" value="FAH"/>
    <property type="match status" value="1"/>
</dbReference>
<dbReference type="PANTHER" id="PTHR30143">
    <property type="entry name" value="ACID HYDRATASE"/>
    <property type="match status" value="1"/>
</dbReference>
<evidence type="ECO:0000313" key="4">
    <source>
        <dbReference type="Proteomes" id="UP000295578"/>
    </source>
</evidence>
<dbReference type="InterPro" id="IPR011234">
    <property type="entry name" value="Fumarylacetoacetase-like_C"/>
</dbReference>
<dbReference type="PANTHER" id="PTHR30143:SF0">
    <property type="entry name" value="2-KETO-4-PENTENOATE HYDRATASE"/>
    <property type="match status" value="1"/>
</dbReference>
<proteinExistence type="predicted"/>
<dbReference type="Gene3D" id="3.90.850.10">
    <property type="entry name" value="Fumarylacetoacetase-like, C-terminal domain"/>
    <property type="match status" value="1"/>
</dbReference>
<comment type="caution">
    <text evidence="3">The sequence shown here is derived from an EMBL/GenBank/DDBJ whole genome shotgun (WGS) entry which is preliminary data.</text>
</comment>
<dbReference type="InterPro" id="IPR050772">
    <property type="entry name" value="Hydratase-Decarb/MhpD_sf"/>
</dbReference>
<protein>
    <submittedName>
        <fullName evidence="3">4-oxalocrotonate decarboxylase</fullName>
    </submittedName>
</protein>
<evidence type="ECO:0000259" key="2">
    <source>
        <dbReference type="Pfam" id="PF01557"/>
    </source>
</evidence>
<dbReference type="OrthoDB" id="9792137at2"/>
<evidence type="ECO:0000256" key="1">
    <source>
        <dbReference type="ARBA" id="ARBA00023239"/>
    </source>
</evidence>
<feature type="domain" description="Fumarylacetoacetase-like C-terminal" evidence="2">
    <location>
        <begin position="101"/>
        <end position="256"/>
    </location>
</feature>
<organism evidence="3 4">
    <name type="scientific">Actinomadura darangshiensis</name>
    <dbReference type="NCBI Taxonomy" id="705336"/>
    <lineage>
        <taxon>Bacteria</taxon>
        <taxon>Bacillati</taxon>
        <taxon>Actinomycetota</taxon>
        <taxon>Actinomycetes</taxon>
        <taxon>Streptosporangiales</taxon>
        <taxon>Thermomonosporaceae</taxon>
        <taxon>Actinomadura</taxon>
    </lineage>
</organism>
<gene>
    <name evidence="3" type="ORF">E1293_20830</name>
</gene>